<organism evidence="2 3">
    <name type="scientific">Microbacterium aurum</name>
    <dbReference type="NCBI Taxonomy" id="36805"/>
    <lineage>
        <taxon>Bacteria</taxon>
        <taxon>Bacillati</taxon>
        <taxon>Actinomycetota</taxon>
        <taxon>Actinomycetes</taxon>
        <taxon>Micrococcales</taxon>
        <taxon>Microbacteriaceae</taxon>
        <taxon>Microbacterium</taxon>
    </lineage>
</organism>
<accession>A0A1P8U9F6</accession>
<dbReference type="KEGG" id="maur:BOH66_11325"/>
<dbReference type="AlphaFoldDB" id="A0A1P8U9F6"/>
<name>A0A1P8U9F6_9MICO</name>
<keyword evidence="1" id="KW-0175">Coiled coil</keyword>
<dbReference type="RefSeq" id="WP_076691106.1">
    <property type="nucleotide sequence ID" value="NZ_CP018762.1"/>
</dbReference>
<reference evidence="2 3" key="1">
    <citation type="submission" date="2016-12" db="EMBL/GenBank/DDBJ databases">
        <title>Complete genome sequence of Microbacterium aurum KACC 15219.</title>
        <authorList>
            <person name="Jung Y."/>
            <person name="Shin J.-H."/>
            <person name="Lee Y.-J."/>
            <person name="Yi H."/>
            <person name="Bahn Y.-S."/>
            <person name="Kim J.F."/>
            <person name="Lee D.-W."/>
        </authorList>
    </citation>
    <scope>NUCLEOTIDE SEQUENCE [LARGE SCALE GENOMIC DNA]</scope>
    <source>
        <strain evidence="2 3">KACC 15219</strain>
    </source>
</reference>
<evidence type="ECO:0000313" key="2">
    <source>
        <dbReference type="EMBL" id="APZ34767.1"/>
    </source>
</evidence>
<dbReference type="Proteomes" id="UP000187185">
    <property type="component" value="Chromosome"/>
</dbReference>
<dbReference type="STRING" id="36805.BOH66_11325"/>
<keyword evidence="3" id="KW-1185">Reference proteome</keyword>
<proteinExistence type="predicted"/>
<gene>
    <name evidence="2" type="ORF">BOH66_11325</name>
</gene>
<protein>
    <submittedName>
        <fullName evidence="2">Uncharacterized protein</fullName>
    </submittedName>
</protein>
<evidence type="ECO:0000256" key="1">
    <source>
        <dbReference type="SAM" id="Coils"/>
    </source>
</evidence>
<evidence type="ECO:0000313" key="3">
    <source>
        <dbReference type="Proteomes" id="UP000187185"/>
    </source>
</evidence>
<dbReference type="EMBL" id="CP018762">
    <property type="protein sequence ID" value="APZ34767.1"/>
    <property type="molecule type" value="Genomic_DNA"/>
</dbReference>
<sequence>MAKNDLNQRILDIAAATEAEAQKAADSGDLAEAKRVLSNGIRDLRDYKRELTEAERSIREQFQDAKLSNRASGQTVGMFVGSKTRAAMARGRAAQG</sequence>
<feature type="coiled-coil region" evidence="1">
    <location>
        <begin position="30"/>
        <end position="64"/>
    </location>
</feature>